<keyword evidence="8" id="KW-1185">Reference proteome</keyword>
<evidence type="ECO:0000256" key="2">
    <source>
        <dbReference type="ARBA" id="ARBA00022880"/>
    </source>
</evidence>
<evidence type="ECO:0000256" key="3">
    <source>
        <dbReference type="ARBA" id="ARBA00023242"/>
    </source>
</evidence>
<evidence type="ECO:0000256" key="5">
    <source>
        <dbReference type="SAM" id="MobiDB-lite"/>
    </source>
</evidence>
<evidence type="ECO:0000313" key="7">
    <source>
        <dbReference type="EMBL" id="KNZ47300.1"/>
    </source>
</evidence>
<feature type="region of interest" description="Disordered" evidence="5">
    <location>
        <begin position="1104"/>
        <end position="1193"/>
    </location>
</feature>
<feature type="compositionally biased region" description="Acidic residues" evidence="5">
    <location>
        <begin position="55"/>
        <end position="69"/>
    </location>
</feature>
<evidence type="ECO:0000259" key="6">
    <source>
        <dbReference type="Pfam" id="PF04821"/>
    </source>
</evidence>
<dbReference type="AlphaFoldDB" id="A0A0L6UHL9"/>
<dbReference type="PANTHER" id="PTHR22940:SF4">
    <property type="entry name" value="PROTEIN TIMELESS HOMOLOG"/>
    <property type="match status" value="1"/>
</dbReference>
<dbReference type="GO" id="GO:0006281">
    <property type="term" value="P:DNA repair"/>
    <property type="evidence" value="ECO:0007669"/>
    <property type="project" value="TreeGrafter"/>
</dbReference>
<dbReference type="GO" id="GO:0031298">
    <property type="term" value="C:replication fork protection complex"/>
    <property type="evidence" value="ECO:0007669"/>
    <property type="project" value="TreeGrafter"/>
</dbReference>
<feature type="region of interest" description="Disordered" evidence="5">
    <location>
        <begin position="48"/>
        <end position="74"/>
    </location>
</feature>
<sequence>MAIKRSAESKLKNGALETKRQERRKVLEPAVLGVVSALGGYEDVLIKTPPVKEAENEDDDDDDDDDEIVIEGNGKKSAPDVYRTERLYKLGDECIGCLKDLKKFWRLDEDDENRTVARILYSSQILPNDLLPIVLSTKIENKKDHRVALLCTDLIAALTWPLDIAGELKEAHDIDDEEERRQATNIDFSSLLDGQLSCKRHMVRTGAMGSIFKLVVPVIQKPKNERTEKDENVISLVLHIIRNLLALRDKPGSGPGSDESDLQSDFIQQLSKFGIFDLLIHMSHGSHRFDEFGQWNMIVLDIWDHLFRGVDIEDLIDAEVHVGTNEAGEAISTVKASDNKLESLLLDEEKARKSKARKSTTRHSRFGTTLSFKTGQRKFNLHSQTAITTPVELALEARKAHKKKNNRMADEFGRPRILKSDALKILRSVAIEFIESGFNPFFLSVFKDIRREKAQATDAIRLLHLLGFFLNCFLKLREREKSVGILHTSESGHDFDLVADLIEPECMLWVISIIRSGLEDKPMPVVEVHAALLVIEGLTTSGVDEYTEAANVILNKLYYDAETLDMVIKLMSKYTNQSLKYLENIVHFSFVFLKILERYAESADYMYVRKKKPKKSKQQQSFKSEHQPEGVLDETETRNAVEVEDEEQAFLEAEKSKVQFAEHKFEFGKFQLPIDSISSPSPYLNLSSKRFAHEAVANTLITYLRGYRDFTDPELMKRVVKLMYRQAVGANAHQLFFRVSVLDTFNTMIEEKSSMPKHQVYTDLFKFIDYILKQFFKCLGESPFLIVEALCNHGMRDWSRAFDSTSDESDGIPSKAATGRRVLKLPAEIEVNPGLSWSQRLGVAVGLLVDKGKSDLVNKVQDVMRTESAIRTAIVLINDDSDDALPIDLESWLQHLDHEISEEMKAQLKQPSSTSLEKFQDHRVQAGDDNDFKNALARDAELHMLLRLLYWESEEEYPGQLSWTIPKTRTHSELDVDIRVIDHFLINPLDHNGKAPAELTKRKRKRRTRQPSLTAEELALDDTSDEVKTTKQTSGKPRKPPVMPQYRSAEFITLSDDEEDEERDRLFFERERKWRAQISGKTTSVPYKKPRPTIKVTKKAMTDPIGIPMDIGEQMQDGDRSLTSTSGDGSESDRNRGLRTTTSPPHSSPPSFESPNPSAEVVGLKRDAAMIDAQDDDGNEEDGISGVKRKPVKSRKLFIEDSDEES</sequence>
<protein>
    <recommendedName>
        <fullName evidence="6">Timeless N-terminal domain-containing protein</fullName>
    </recommendedName>
</protein>
<dbReference type="Pfam" id="PF04821">
    <property type="entry name" value="TIMELESS"/>
    <property type="match status" value="1"/>
</dbReference>
<evidence type="ECO:0000256" key="4">
    <source>
        <dbReference type="ARBA" id="ARBA00023306"/>
    </source>
</evidence>
<feature type="region of interest" description="Disordered" evidence="5">
    <location>
        <begin position="991"/>
        <end position="1045"/>
    </location>
</feature>
<keyword evidence="2" id="KW-0236">DNA replication inhibitor</keyword>
<dbReference type="PANTHER" id="PTHR22940">
    <property type="entry name" value="TIMEOUT/TIMELESS-2"/>
    <property type="match status" value="1"/>
</dbReference>
<reference evidence="7 8" key="1">
    <citation type="submission" date="2015-08" db="EMBL/GenBank/DDBJ databases">
        <title>Next Generation Sequencing and Analysis of the Genome of Puccinia sorghi L Schw, the Causal Agent of Maize Common Rust.</title>
        <authorList>
            <person name="Rochi L."/>
            <person name="Burguener G."/>
            <person name="Darino M."/>
            <person name="Turjanski A."/>
            <person name="Kreff E."/>
            <person name="Dieguez M.J."/>
            <person name="Sacco F."/>
        </authorList>
    </citation>
    <scope>NUCLEOTIDE SEQUENCE [LARGE SCALE GENOMIC DNA]</scope>
    <source>
        <strain evidence="7 8">RO10H11247</strain>
    </source>
</reference>
<dbReference type="InterPro" id="IPR006906">
    <property type="entry name" value="Timeless_N"/>
</dbReference>
<comment type="subcellular location">
    <subcellularLocation>
        <location evidence="1">Nucleus</location>
    </subcellularLocation>
</comment>
<feature type="domain" description="Timeless N-terminal" evidence="6">
    <location>
        <begin position="88"/>
        <end position="371"/>
    </location>
</feature>
<dbReference type="EMBL" id="LAVV01011863">
    <property type="protein sequence ID" value="KNZ47300.1"/>
    <property type="molecule type" value="Genomic_DNA"/>
</dbReference>
<dbReference type="InterPro" id="IPR044998">
    <property type="entry name" value="Timeless"/>
</dbReference>
<dbReference type="Proteomes" id="UP000037035">
    <property type="component" value="Unassembled WGS sequence"/>
</dbReference>
<comment type="caution">
    <text evidence="7">The sequence shown here is derived from an EMBL/GenBank/DDBJ whole genome shotgun (WGS) entry which is preliminary data.</text>
</comment>
<keyword evidence="4" id="KW-0131">Cell cycle</keyword>
<dbReference type="GO" id="GO:0043111">
    <property type="term" value="P:replication fork arrest"/>
    <property type="evidence" value="ECO:0007669"/>
    <property type="project" value="TreeGrafter"/>
</dbReference>
<accession>A0A0L6UHL9</accession>
<feature type="compositionally biased region" description="Low complexity" evidence="5">
    <location>
        <begin position="1143"/>
        <end position="1158"/>
    </location>
</feature>
<keyword evidence="3" id="KW-0539">Nucleus</keyword>
<organism evidence="7 8">
    <name type="scientific">Puccinia sorghi</name>
    <dbReference type="NCBI Taxonomy" id="27349"/>
    <lineage>
        <taxon>Eukaryota</taxon>
        <taxon>Fungi</taxon>
        <taxon>Dikarya</taxon>
        <taxon>Basidiomycota</taxon>
        <taxon>Pucciniomycotina</taxon>
        <taxon>Pucciniomycetes</taxon>
        <taxon>Pucciniales</taxon>
        <taxon>Pucciniaceae</taxon>
        <taxon>Puccinia</taxon>
    </lineage>
</organism>
<dbReference type="GO" id="GO:0003677">
    <property type="term" value="F:DNA binding"/>
    <property type="evidence" value="ECO:0007669"/>
    <property type="project" value="TreeGrafter"/>
</dbReference>
<evidence type="ECO:0000313" key="8">
    <source>
        <dbReference type="Proteomes" id="UP000037035"/>
    </source>
</evidence>
<dbReference type="VEuPathDB" id="FungiDB:VP01_652g2"/>
<feature type="compositionally biased region" description="Acidic residues" evidence="5">
    <location>
        <begin position="1173"/>
        <end position="1183"/>
    </location>
</feature>
<name>A0A0L6UHL9_9BASI</name>
<evidence type="ECO:0000256" key="1">
    <source>
        <dbReference type="ARBA" id="ARBA00004123"/>
    </source>
</evidence>
<dbReference type="STRING" id="27349.A0A0L6UHL9"/>
<dbReference type="OrthoDB" id="310853at2759"/>
<gene>
    <name evidence="7" type="ORF">VP01_652g2</name>
</gene>
<dbReference type="GO" id="GO:0000076">
    <property type="term" value="P:DNA replication checkpoint signaling"/>
    <property type="evidence" value="ECO:0007669"/>
    <property type="project" value="TreeGrafter"/>
</dbReference>
<proteinExistence type="predicted"/>
<feature type="region of interest" description="Disordered" evidence="5">
    <location>
        <begin position="616"/>
        <end position="638"/>
    </location>
</feature>